<keyword evidence="3" id="KW-0378">Hydrolase</keyword>
<reference evidence="5 6" key="1">
    <citation type="journal article" date="2008" name="J. Bacteriol.">
        <title>Insights into plant cell wall degradation from the genome sequence of the soil bacterium Cellvibrio japonicus.</title>
        <authorList>
            <person name="Deboy R.T."/>
            <person name="Mongodin E.F."/>
            <person name="Fouts D.E."/>
            <person name="Tailford L.E."/>
            <person name="Khouri H."/>
            <person name="Emerson J.B."/>
            <person name="Mohamoud Y."/>
            <person name="Watkins K."/>
            <person name="Henrissat B."/>
            <person name="Gilbert H.J."/>
            <person name="Nelson K.E."/>
        </authorList>
    </citation>
    <scope>NUCLEOTIDE SEQUENCE [LARGE SCALE GENOMIC DNA]</scope>
    <source>
        <strain evidence="5 6">Ueda107</strain>
    </source>
</reference>
<dbReference type="Pfam" id="PF01026">
    <property type="entry name" value="TatD_DNase"/>
    <property type="match status" value="1"/>
</dbReference>
<evidence type="ECO:0000256" key="3">
    <source>
        <dbReference type="ARBA" id="ARBA00022801"/>
    </source>
</evidence>
<evidence type="ECO:0000313" key="6">
    <source>
        <dbReference type="Proteomes" id="UP000001036"/>
    </source>
</evidence>
<dbReference type="RefSeq" id="WP_012486829.1">
    <property type="nucleotide sequence ID" value="NC_010995.1"/>
</dbReference>
<dbReference type="Proteomes" id="UP000001036">
    <property type="component" value="Chromosome"/>
</dbReference>
<dbReference type="eggNOG" id="COG0084">
    <property type="taxonomic scope" value="Bacteria"/>
</dbReference>
<dbReference type="GO" id="GO:0046872">
    <property type="term" value="F:metal ion binding"/>
    <property type="evidence" value="ECO:0007669"/>
    <property type="project" value="UniProtKB-KW"/>
</dbReference>
<dbReference type="FunFam" id="3.20.20.140:FF:000005">
    <property type="entry name" value="TatD family hydrolase"/>
    <property type="match status" value="1"/>
</dbReference>
<dbReference type="Gene3D" id="3.20.20.140">
    <property type="entry name" value="Metal-dependent hydrolases"/>
    <property type="match status" value="1"/>
</dbReference>
<feature type="binding site" evidence="4">
    <location>
        <position position="210"/>
    </location>
    <ligand>
        <name>a divalent metal cation</name>
        <dbReference type="ChEBI" id="CHEBI:60240"/>
        <label>1</label>
    </ligand>
</feature>
<dbReference type="GO" id="GO:0005829">
    <property type="term" value="C:cytosol"/>
    <property type="evidence" value="ECO:0007669"/>
    <property type="project" value="TreeGrafter"/>
</dbReference>
<feature type="binding site" evidence="4">
    <location>
        <position position="6"/>
    </location>
    <ligand>
        <name>a divalent metal cation</name>
        <dbReference type="ChEBI" id="CHEBI:60240"/>
        <label>1</label>
    </ligand>
</feature>
<accession>B3PBW7</accession>
<feature type="binding site" evidence="4">
    <location>
        <position position="8"/>
    </location>
    <ligand>
        <name>a divalent metal cation</name>
        <dbReference type="ChEBI" id="CHEBI:60240"/>
        <label>1</label>
    </ligand>
</feature>
<dbReference type="HOGENOM" id="CLU_031506_0_1_6"/>
<dbReference type="GO" id="GO:0016788">
    <property type="term" value="F:hydrolase activity, acting on ester bonds"/>
    <property type="evidence" value="ECO:0007669"/>
    <property type="project" value="InterPro"/>
</dbReference>
<feature type="binding site" evidence="4">
    <location>
        <position position="136"/>
    </location>
    <ligand>
        <name>a divalent metal cation</name>
        <dbReference type="ChEBI" id="CHEBI:60240"/>
        <label>2</label>
    </ligand>
</feature>
<dbReference type="InterPro" id="IPR001130">
    <property type="entry name" value="TatD-like"/>
</dbReference>
<evidence type="ECO:0000313" key="5">
    <source>
        <dbReference type="EMBL" id="ACE83370.1"/>
    </source>
</evidence>
<dbReference type="SUPFAM" id="SSF51556">
    <property type="entry name" value="Metallo-dependent hydrolases"/>
    <property type="match status" value="1"/>
</dbReference>
<feature type="binding site" evidence="4">
    <location>
        <position position="160"/>
    </location>
    <ligand>
        <name>a divalent metal cation</name>
        <dbReference type="ChEBI" id="CHEBI:60240"/>
        <label>2</label>
    </ligand>
</feature>
<dbReference type="PROSITE" id="PS01137">
    <property type="entry name" value="TATD_1"/>
    <property type="match status" value="1"/>
</dbReference>
<dbReference type="PANTHER" id="PTHR46124">
    <property type="entry name" value="D-AMINOACYL-TRNA DEACYLASE"/>
    <property type="match status" value="1"/>
</dbReference>
<dbReference type="PANTHER" id="PTHR46124:SF3">
    <property type="entry name" value="HYDROLASE"/>
    <property type="match status" value="1"/>
</dbReference>
<keyword evidence="2 4" id="KW-0479">Metal-binding</keyword>
<evidence type="ECO:0000256" key="4">
    <source>
        <dbReference type="PIRSR" id="PIRSR005902-1"/>
    </source>
</evidence>
<keyword evidence="6" id="KW-1185">Reference proteome</keyword>
<comment type="similarity">
    <text evidence="1">Belongs to the metallo-dependent hydrolases superfamily. TatD-type hydrolase family.</text>
</comment>
<dbReference type="InterPro" id="IPR018228">
    <property type="entry name" value="DNase_TatD-rel_CS"/>
</dbReference>
<dbReference type="KEGG" id="cja:CJA_1183"/>
<gene>
    <name evidence="5" type="ordered locus">CJA_1183</name>
</gene>
<name>B3PBW7_CELJU</name>
<proteinExistence type="inferred from homology"/>
<dbReference type="EMBL" id="CP000934">
    <property type="protein sequence ID" value="ACE83370.1"/>
    <property type="molecule type" value="Genomic_DNA"/>
</dbReference>
<dbReference type="InterPro" id="IPR032466">
    <property type="entry name" value="Metal_Hydrolase"/>
</dbReference>
<dbReference type="OrthoDB" id="9810005at2"/>
<dbReference type="AlphaFoldDB" id="B3PBW7"/>
<feature type="binding site" evidence="4">
    <location>
        <position position="101"/>
    </location>
    <ligand>
        <name>a divalent metal cation</name>
        <dbReference type="ChEBI" id="CHEBI:60240"/>
        <label>1</label>
    </ligand>
</feature>
<evidence type="ECO:0000256" key="1">
    <source>
        <dbReference type="ARBA" id="ARBA00009275"/>
    </source>
</evidence>
<dbReference type="PROSITE" id="PS01091">
    <property type="entry name" value="TATD_3"/>
    <property type="match status" value="1"/>
</dbReference>
<dbReference type="CDD" id="cd01310">
    <property type="entry name" value="TatD_DNAse"/>
    <property type="match status" value="1"/>
</dbReference>
<organism evidence="5 6">
    <name type="scientific">Cellvibrio japonicus (strain Ueda107)</name>
    <name type="common">Pseudomonas fluorescens subsp. cellulosa</name>
    <dbReference type="NCBI Taxonomy" id="498211"/>
    <lineage>
        <taxon>Bacteria</taxon>
        <taxon>Pseudomonadati</taxon>
        <taxon>Pseudomonadota</taxon>
        <taxon>Gammaproteobacteria</taxon>
        <taxon>Cellvibrionales</taxon>
        <taxon>Cellvibrionaceae</taxon>
        <taxon>Cellvibrio</taxon>
    </lineage>
</organism>
<dbReference type="PIRSF" id="PIRSF005902">
    <property type="entry name" value="DNase_TatD"/>
    <property type="match status" value="1"/>
</dbReference>
<evidence type="ECO:0000256" key="2">
    <source>
        <dbReference type="ARBA" id="ARBA00022723"/>
    </source>
</evidence>
<sequence length="267" mass="29928">MLFDTHCHLDFDEFDGDRAAVWQSCRDSGVVKLMIPGVTPGNQWDRSGRLAEQEPGIYYSLGVHPCWLTPWHNTPVGQVMAGWSADIDRHLQSPQCRALGETGLDKRIETSLAVQVDWFEWHLTLAQQHRRPLILHCVHAHAELLALLKRNKPVAGGVVHAFNGSYDIAREYWSLGIYLGIGGTITYARANKTRNAVQRMPLEALVLETDAPDMPLQGRQGQRNSPVFLTDVATCLAQLHNQSLAVIAQQTYSNSCRLFGLTENHNR</sequence>
<protein>
    <submittedName>
        <fullName evidence="5">Mg-dependent DNase</fullName>
    </submittedName>
</protein>